<reference evidence="2 3" key="1">
    <citation type="submission" date="2024-11" db="EMBL/GenBank/DDBJ databases">
        <title>A near-complete genome assembly of Cinchona calisaya.</title>
        <authorList>
            <person name="Lian D.C."/>
            <person name="Zhao X.W."/>
            <person name="Wei L."/>
        </authorList>
    </citation>
    <scope>NUCLEOTIDE SEQUENCE [LARGE SCALE GENOMIC DNA]</scope>
    <source>
        <tissue evidence="2">Nenye</tissue>
    </source>
</reference>
<proteinExistence type="predicted"/>
<dbReference type="Proteomes" id="UP001630127">
    <property type="component" value="Unassembled WGS sequence"/>
</dbReference>
<keyword evidence="3" id="KW-1185">Reference proteome</keyword>
<organism evidence="2 3">
    <name type="scientific">Cinchona calisaya</name>
    <dbReference type="NCBI Taxonomy" id="153742"/>
    <lineage>
        <taxon>Eukaryota</taxon>
        <taxon>Viridiplantae</taxon>
        <taxon>Streptophyta</taxon>
        <taxon>Embryophyta</taxon>
        <taxon>Tracheophyta</taxon>
        <taxon>Spermatophyta</taxon>
        <taxon>Magnoliopsida</taxon>
        <taxon>eudicotyledons</taxon>
        <taxon>Gunneridae</taxon>
        <taxon>Pentapetalae</taxon>
        <taxon>asterids</taxon>
        <taxon>lamiids</taxon>
        <taxon>Gentianales</taxon>
        <taxon>Rubiaceae</taxon>
        <taxon>Cinchonoideae</taxon>
        <taxon>Cinchoneae</taxon>
        <taxon>Cinchona</taxon>
    </lineage>
</organism>
<gene>
    <name evidence="2" type="ORF">ACH5RR_031503</name>
</gene>
<sequence>MGGGRSKVEDGVGGGNRINRIDGSRDGKVRRGRSGLWRANLRNRGVRWGGSGGVIGFGDWEKMARWRWVVRDGVGIGGWENGWRLWVVGVRSDGKIGCGR</sequence>
<accession>A0ABD2YFF6</accession>
<evidence type="ECO:0000313" key="2">
    <source>
        <dbReference type="EMBL" id="KAL3506121.1"/>
    </source>
</evidence>
<feature type="compositionally biased region" description="Basic and acidic residues" evidence="1">
    <location>
        <begin position="19"/>
        <end position="29"/>
    </location>
</feature>
<dbReference type="AlphaFoldDB" id="A0ABD2YFF6"/>
<comment type="caution">
    <text evidence="2">The sequence shown here is derived from an EMBL/GenBank/DDBJ whole genome shotgun (WGS) entry which is preliminary data.</text>
</comment>
<name>A0ABD2YFF6_9GENT</name>
<dbReference type="EMBL" id="JBJUIK010000013">
    <property type="protein sequence ID" value="KAL3506121.1"/>
    <property type="molecule type" value="Genomic_DNA"/>
</dbReference>
<feature type="compositionally biased region" description="Basic and acidic residues" evidence="1">
    <location>
        <begin position="1"/>
        <end position="10"/>
    </location>
</feature>
<feature type="region of interest" description="Disordered" evidence="1">
    <location>
        <begin position="1"/>
        <end position="30"/>
    </location>
</feature>
<evidence type="ECO:0000313" key="3">
    <source>
        <dbReference type="Proteomes" id="UP001630127"/>
    </source>
</evidence>
<evidence type="ECO:0000256" key="1">
    <source>
        <dbReference type="SAM" id="MobiDB-lite"/>
    </source>
</evidence>
<protein>
    <submittedName>
        <fullName evidence="2">Uncharacterized protein</fullName>
    </submittedName>
</protein>